<accession>A0ABP0N3G0</accession>
<evidence type="ECO:0000313" key="3">
    <source>
        <dbReference type="EMBL" id="CAK9058315.1"/>
    </source>
</evidence>
<keyword evidence="1" id="KW-0378">Hydrolase</keyword>
<proteinExistence type="predicted"/>
<name>A0ABP0N3G0_9DINO</name>
<dbReference type="InterPro" id="IPR050300">
    <property type="entry name" value="GDXG_lipolytic_enzyme"/>
</dbReference>
<evidence type="ECO:0000313" key="4">
    <source>
        <dbReference type="Proteomes" id="UP001642464"/>
    </source>
</evidence>
<feature type="domain" description="Alpha/beta hydrolase fold-3" evidence="2">
    <location>
        <begin position="154"/>
        <end position="319"/>
    </location>
</feature>
<dbReference type="Pfam" id="PF07859">
    <property type="entry name" value="Abhydrolase_3"/>
    <property type="match status" value="1"/>
</dbReference>
<comment type="caution">
    <text evidence="3">The sequence shown here is derived from an EMBL/GenBank/DDBJ whole genome shotgun (WGS) entry which is preliminary data.</text>
</comment>
<dbReference type="Gene3D" id="3.40.50.1820">
    <property type="entry name" value="alpha/beta hydrolase"/>
    <property type="match status" value="1"/>
</dbReference>
<dbReference type="PANTHER" id="PTHR48081:SF6">
    <property type="entry name" value="PEPTIDASE S9 PROLYL OLIGOPEPTIDASE CATALYTIC DOMAIN-CONTAINING PROTEIN"/>
    <property type="match status" value="1"/>
</dbReference>
<evidence type="ECO:0000259" key="2">
    <source>
        <dbReference type="Pfam" id="PF07859"/>
    </source>
</evidence>
<sequence>MVKRTAQLKLGRCTSKTPLVKRDLWPYLPDWIALYAERGSMPKCWEGHRLCRESCRKRHPECTYCEAPAALQSPVLVCRQCSWWLVCSTCAKRPRLPKIRLDPLFFGPNTPRLLPSTTTPDHRATAGSIIICPGGNYQFLVPHEGPPVAEYFAQKGFRAYVLRYRLLPKYDFEDMQQDLEVAAQLLRQTFRGPVCALGFSAGGHLVASVGLRTSQATRPLEAQALVYPCIDGRDWADEDTCGFWGDDFDECFRKGQSLQSTRRALLGGRGFAAPPTFLVSSTKDRASPPKQHTDLYAAALRKKRIHCTYLRRNFGPHGFGMSGGWTQECLAWLHQQGFGPDAMQ</sequence>
<gene>
    <name evidence="3" type="ORF">SCF082_LOCUS31119</name>
</gene>
<dbReference type="InterPro" id="IPR013094">
    <property type="entry name" value="AB_hydrolase_3"/>
</dbReference>
<reference evidence="3 4" key="1">
    <citation type="submission" date="2024-02" db="EMBL/GenBank/DDBJ databases">
        <authorList>
            <person name="Chen Y."/>
            <person name="Shah S."/>
            <person name="Dougan E. K."/>
            <person name="Thang M."/>
            <person name="Chan C."/>
        </authorList>
    </citation>
    <scope>NUCLEOTIDE SEQUENCE [LARGE SCALE GENOMIC DNA]</scope>
</reference>
<evidence type="ECO:0000256" key="1">
    <source>
        <dbReference type="ARBA" id="ARBA00022801"/>
    </source>
</evidence>
<dbReference type="Proteomes" id="UP001642464">
    <property type="component" value="Unassembled WGS sequence"/>
</dbReference>
<dbReference type="EMBL" id="CAXAMM010026158">
    <property type="protein sequence ID" value="CAK9058315.1"/>
    <property type="molecule type" value="Genomic_DNA"/>
</dbReference>
<dbReference type="SUPFAM" id="SSF53474">
    <property type="entry name" value="alpha/beta-Hydrolases"/>
    <property type="match status" value="1"/>
</dbReference>
<dbReference type="PANTHER" id="PTHR48081">
    <property type="entry name" value="AB HYDROLASE SUPERFAMILY PROTEIN C4A8.06C"/>
    <property type="match status" value="1"/>
</dbReference>
<protein>
    <submittedName>
        <fullName evidence="3">Acetylxylan esterase</fullName>
    </submittedName>
</protein>
<organism evidence="3 4">
    <name type="scientific">Durusdinium trenchii</name>
    <dbReference type="NCBI Taxonomy" id="1381693"/>
    <lineage>
        <taxon>Eukaryota</taxon>
        <taxon>Sar</taxon>
        <taxon>Alveolata</taxon>
        <taxon>Dinophyceae</taxon>
        <taxon>Suessiales</taxon>
        <taxon>Symbiodiniaceae</taxon>
        <taxon>Durusdinium</taxon>
    </lineage>
</organism>
<keyword evidence="4" id="KW-1185">Reference proteome</keyword>
<dbReference type="InterPro" id="IPR029058">
    <property type="entry name" value="AB_hydrolase_fold"/>
</dbReference>